<dbReference type="EC" id="2.4.1.246" evidence="1"/>
<protein>
    <submittedName>
        <fullName evidence="1">Mannosylfructose-phosphate synthase</fullName>
        <ecNumber evidence="1">2.4.1.246</ecNumber>
    </submittedName>
</protein>
<dbReference type="CDD" id="cd03825">
    <property type="entry name" value="GT4_WcaC-like"/>
    <property type="match status" value="1"/>
</dbReference>
<evidence type="ECO:0000313" key="2">
    <source>
        <dbReference type="Proteomes" id="UP000255469"/>
    </source>
</evidence>
<accession>A0A379E4R6</accession>
<dbReference type="Pfam" id="PF13692">
    <property type="entry name" value="Glyco_trans_1_4"/>
    <property type="match status" value="1"/>
</dbReference>
<keyword evidence="1" id="KW-0808">Transferase</keyword>
<dbReference type="AlphaFoldDB" id="A0A379E4R6"/>
<dbReference type="GO" id="GO:0103011">
    <property type="term" value="F:mannosylfructose-phosphate synthase activity"/>
    <property type="evidence" value="ECO:0007669"/>
    <property type="project" value="UniProtKB-EC"/>
</dbReference>
<reference evidence="1 2" key="1">
    <citation type="submission" date="2018-06" db="EMBL/GenBank/DDBJ databases">
        <authorList>
            <consortium name="Pathogen Informatics"/>
            <person name="Doyle S."/>
        </authorList>
    </citation>
    <scope>NUCLEOTIDE SEQUENCE [LARGE SCALE GENOMIC DNA]</scope>
    <source>
        <strain evidence="1 2">NCTC13067</strain>
    </source>
</reference>
<dbReference type="EMBL" id="UGTM01000001">
    <property type="protein sequence ID" value="SUB87718.1"/>
    <property type="molecule type" value="Genomic_DNA"/>
</dbReference>
<sequence>MRILIVNTSEKTGGAAVAANRLKDALNNNGVKAKMLVRDKLTDDITVVSLGHEWQNQRHLLWERFCVFWHLHFSRNHLFEIDIANAGSDITKLREFKEADIIHLSWINQGMLSLKNIRKILCSGKPVVWTMHDLWPAAGICHYAHGCCRYENGCGNCPLLPGGGSPHDLSAKVWKRKKEMLSHGNIWFVTCSQWLSRQAKRSGLLRGISVRDIPNPIDSRFFSPQDRQSARKRLHLPDDRRLVLFVSQRVTDQRKGMDYFVEAVARMAEEHPEMKEHTGIAILGGHAEELEGRLALPVYPIGYVSDQQRIRDVYNAADVFVLPSLEDNLPNTIMEAMACGVPCVGFRVGGIPEMIDHRRNGYVAAERDARDLAEGIRWVLDEADYAALSEAAVAKVLHSYSQRSVAMQYLEVYNEAMAYKNFCL</sequence>
<dbReference type="SUPFAM" id="SSF53756">
    <property type="entry name" value="UDP-Glycosyltransferase/glycogen phosphorylase"/>
    <property type="match status" value="1"/>
</dbReference>
<dbReference type="PANTHER" id="PTHR12526:SF637">
    <property type="entry name" value="GLYCOSYLTRANSFERASE EPSF-RELATED"/>
    <property type="match status" value="1"/>
</dbReference>
<dbReference type="Proteomes" id="UP000255469">
    <property type="component" value="Unassembled WGS sequence"/>
</dbReference>
<dbReference type="PANTHER" id="PTHR12526">
    <property type="entry name" value="GLYCOSYLTRANSFERASE"/>
    <property type="match status" value="1"/>
</dbReference>
<organism evidence="1 2">
    <name type="scientific">Prevotella denticola</name>
    <dbReference type="NCBI Taxonomy" id="28129"/>
    <lineage>
        <taxon>Bacteria</taxon>
        <taxon>Pseudomonadati</taxon>
        <taxon>Bacteroidota</taxon>
        <taxon>Bacteroidia</taxon>
        <taxon>Bacteroidales</taxon>
        <taxon>Prevotellaceae</taxon>
        <taxon>Prevotella</taxon>
    </lineage>
</organism>
<evidence type="ECO:0000313" key="1">
    <source>
        <dbReference type="EMBL" id="SUB87718.1"/>
    </source>
</evidence>
<keyword evidence="1" id="KW-0328">Glycosyltransferase</keyword>
<dbReference type="RefSeq" id="WP_025068345.1">
    <property type="nucleotide sequence ID" value="NZ_CAUVPN010000001.1"/>
</dbReference>
<name>A0A379E4R6_9BACT</name>
<proteinExistence type="predicted"/>
<dbReference type="Gene3D" id="3.40.50.2000">
    <property type="entry name" value="Glycogen Phosphorylase B"/>
    <property type="match status" value="2"/>
</dbReference>
<gene>
    <name evidence="1" type="primary">mfpsA</name>
    <name evidence="1" type="ORF">NCTC13067_01398</name>
</gene>